<protein>
    <submittedName>
        <fullName evidence="2">Uncharacterized protein</fullName>
    </submittedName>
</protein>
<feature type="region of interest" description="Disordered" evidence="1">
    <location>
        <begin position="192"/>
        <end position="218"/>
    </location>
</feature>
<dbReference type="EMBL" id="JAAAXW010000318">
    <property type="protein sequence ID" value="KAF9538298.1"/>
    <property type="molecule type" value="Genomic_DNA"/>
</dbReference>
<feature type="compositionally biased region" description="Basic and acidic residues" evidence="1">
    <location>
        <begin position="204"/>
        <end position="218"/>
    </location>
</feature>
<evidence type="ECO:0000256" key="1">
    <source>
        <dbReference type="SAM" id="MobiDB-lite"/>
    </source>
</evidence>
<dbReference type="Proteomes" id="UP000723463">
    <property type="component" value="Unassembled WGS sequence"/>
</dbReference>
<reference evidence="2" key="1">
    <citation type="journal article" date="2020" name="Fungal Divers.">
        <title>Resolving the Mortierellaceae phylogeny through synthesis of multi-gene phylogenetics and phylogenomics.</title>
        <authorList>
            <person name="Vandepol N."/>
            <person name="Liber J."/>
            <person name="Desiro A."/>
            <person name="Na H."/>
            <person name="Kennedy M."/>
            <person name="Barry K."/>
            <person name="Grigoriev I.V."/>
            <person name="Miller A.N."/>
            <person name="O'Donnell K."/>
            <person name="Stajich J.E."/>
            <person name="Bonito G."/>
        </authorList>
    </citation>
    <scope>NUCLEOTIDE SEQUENCE</scope>
    <source>
        <strain evidence="2">NRRL 2591</strain>
    </source>
</reference>
<feature type="compositionally biased region" description="Low complexity" evidence="1">
    <location>
        <begin position="1"/>
        <end position="13"/>
    </location>
</feature>
<accession>A0A9P6EXK1</accession>
<dbReference type="AlphaFoldDB" id="A0A9P6EXK1"/>
<comment type="caution">
    <text evidence="2">The sequence shown here is derived from an EMBL/GenBank/DDBJ whole genome shotgun (WGS) entry which is preliminary data.</text>
</comment>
<sequence>MASSALSSALPPAEVDTSTSLPRSVSPAASQTSVFQSLATQLELYMKRTDSALVNSQTALVNSQTALEQSQIVLQQSDVALQQITTSIAALEEKVDAILKTTTAYQADINAKWENLTERLALQVGENPPSKKVRLATSSRTSGNSSSYFSGSLLSTSINTINLPDDNEQIQRNQVAMAARQNEEFYRAAGIGVATDDGQEEGDNVEKDAGNNEHDKPK</sequence>
<feature type="compositionally biased region" description="Polar residues" evidence="1">
    <location>
        <begin position="16"/>
        <end position="26"/>
    </location>
</feature>
<organism evidence="2 3">
    <name type="scientific">Mortierella hygrophila</name>
    <dbReference type="NCBI Taxonomy" id="979708"/>
    <lineage>
        <taxon>Eukaryota</taxon>
        <taxon>Fungi</taxon>
        <taxon>Fungi incertae sedis</taxon>
        <taxon>Mucoromycota</taxon>
        <taxon>Mortierellomycotina</taxon>
        <taxon>Mortierellomycetes</taxon>
        <taxon>Mortierellales</taxon>
        <taxon>Mortierellaceae</taxon>
        <taxon>Mortierella</taxon>
    </lineage>
</organism>
<evidence type="ECO:0000313" key="3">
    <source>
        <dbReference type="Proteomes" id="UP000723463"/>
    </source>
</evidence>
<feature type="region of interest" description="Disordered" evidence="1">
    <location>
        <begin position="1"/>
        <end position="26"/>
    </location>
</feature>
<gene>
    <name evidence="2" type="ORF">EC957_006947</name>
</gene>
<keyword evidence="3" id="KW-1185">Reference proteome</keyword>
<name>A0A9P6EXK1_9FUNG</name>
<proteinExistence type="predicted"/>
<evidence type="ECO:0000313" key="2">
    <source>
        <dbReference type="EMBL" id="KAF9538298.1"/>
    </source>
</evidence>